<evidence type="ECO:0000256" key="5">
    <source>
        <dbReference type="ARBA" id="ARBA00022723"/>
    </source>
</evidence>
<organism evidence="9 10">
    <name type="scientific">Marasmius oreades</name>
    <name type="common">fairy-ring Marasmius</name>
    <dbReference type="NCBI Taxonomy" id="181124"/>
    <lineage>
        <taxon>Eukaryota</taxon>
        <taxon>Fungi</taxon>
        <taxon>Dikarya</taxon>
        <taxon>Basidiomycota</taxon>
        <taxon>Agaricomycotina</taxon>
        <taxon>Agaricomycetes</taxon>
        <taxon>Agaricomycetidae</taxon>
        <taxon>Agaricales</taxon>
        <taxon>Marasmiineae</taxon>
        <taxon>Marasmiaceae</taxon>
        <taxon>Marasmius</taxon>
    </lineage>
</organism>
<keyword evidence="7" id="KW-0408">Iron</keyword>
<comment type="cofactor">
    <cofactor evidence="1">
        <name>heme</name>
        <dbReference type="ChEBI" id="CHEBI:30413"/>
    </cofactor>
</comment>
<dbReference type="GeneID" id="66078214"/>
<keyword evidence="4" id="KW-0349">Heme</keyword>
<sequence length="324" mass="37743">MGRVYEVNMKWPEKYGPVLHVRVFTRRIIVLNSSKSVIGLSESRSNIYSDRPVVWMYKELVRRKLAVFNISSAHPWFRKYQTLLKSALYKPDMQERYQELQERYSVVLLDLLRCEPEKFIDHARRNAGSNILKLAYGWQVKDENDYLVTLMKESIAVQEELIAPGKWLVDTFPTWIRFIPSWFPGGGFHIKAEKYREKLTPIDRFPHAWVKEQMASGNYIPPFTSMQLQENLSEEGDDIVLWTAVALYAGGADTTVSATTSFFLVMTLYPEVQKRAQDELDQVMGQDRLPHIKDRKQLIYVQALLKEIMHWAPVVPLGMCGFVF</sequence>
<evidence type="ECO:0000313" key="9">
    <source>
        <dbReference type="EMBL" id="KAG7092823.1"/>
    </source>
</evidence>
<evidence type="ECO:0000256" key="7">
    <source>
        <dbReference type="ARBA" id="ARBA00023004"/>
    </source>
</evidence>
<dbReference type="SUPFAM" id="SSF48264">
    <property type="entry name" value="Cytochrome P450"/>
    <property type="match status" value="1"/>
</dbReference>
<dbReference type="EMBL" id="CM032185">
    <property type="protein sequence ID" value="KAG7092823.1"/>
    <property type="molecule type" value="Genomic_DNA"/>
</dbReference>
<dbReference type="AlphaFoldDB" id="A0A9P7USV0"/>
<proteinExistence type="inferred from homology"/>
<dbReference type="Proteomes" id="UP001049176">
    <property type="component" value="Chromosome 5"/>
</dbReference>
<dbReference type="Gene3D" id="1.10.630.10">
    <property type="entry name" value="Cytochrome P450"/>
    <property type="match status" value="1"/>
</dbReference>
<accession>A0A9P7USV0</accession>
<evidence type="ECO:0000313" key="10">
    <source>
        <dbReference type="Proteomes" id="UP001049176"/>
    </source>
</evidence>
<dbReference type="RefSeq" id="XP_043009293.1">
    <property type="nucleotide sequence ID" value="XM_043154006.1"/>
</dbReference>
<dbReference type="GO" id="GO:0020037">
    <property type="term" value="F:heme binding"/>
    <property type="evidence" value="ECO:0007669"/>
    <property type="project" value="InterPro"/>
</dbReference>
<dbReference type="PANTHER" id="PTHR46300">
    <property type="entry name" value="P450, PUTATIVE (EUROFUNG)-RELATED-RELATED"/>
    <property type="match status" value="1"/>
</dbReference>
<dbReference type="GO" id="GO:0016705">
    <property type="term" value="F:oxidoreductase activity, acting on paired donors, with incorporation or reduction of molecular oxygen"/>
    <property type="evidence" value="ECO:0007669"/>
    <property type="project" value="InterPro"/>
</dbReference>
<dbReference type="GO" id="GO:0005506">
    <property type="term" value="F:iron ion binding"/>
    <property type="evidence" value="ECO:0007669"/>
    <property type="project" value="InterPro"/>
</dbReference>
<comment type="similarity">
    <text evidence="3">Belongs to the cytochrome P450 family.</text>
</comment>
<dbReference type="InterPro" id="IPR002401">
    <property type="entry name" value="Cyt_P450_E_grp-I"/>
</dbReference>
<dbReference type="PANTHER" id="PTHR46300:SF7">
    <property type="entry name" value="P450, PUTATIVE (EUROFUNG)-RELATED"/>
    <property type="match status" value="1"/>
</dbReference>
<comment type="pathway">
    <text evidence="2">Secondary metabolite biosynthesis.</text>
</comment>
<keyword evidence="6" id="KW-0560">Oxidoreductase</keyword>
<evidence type="ECO:0000256" key="3">
    <source>
        <dbReference type="ARBA" id="ARBA00010617"/>
    </source>
</evidence>
<dbReference type="InterPro" id="IPR036396">
    <property type="entry name" value="Cyt_P450_sf"/>
</dbReference>
<name>A0A9P7USV0_9AGAR</name>
<dbReference type="GO" id="GO:0004497">
    <property type="term" value="F:monooxygenase activity"/>
    <property type="evidence" value="ECO:0007669"/>
    <property type="project" value="UniProtKB-KW"/>
</dbReference>
<dbReference type="KEGG" id="more:E1B28_009138"/>
<keyword evidence="8" id="KW-0503">Monooxygenase</keyword>
<evidence type="ECO:0000256" key="6">
    <source>
        <dbReference type="ARBA" id="ARBA00023002"/>
    </source>
</evidence>
<gene>
    <name evidence="9" type="ORF">E1B28_009138</name>
</gene>
<evidence type="ECO:0000256" key="8">
    <source>
        <dbReference type="ARBA" id="ARBA00023033"/>
    </source>
</evidence>
<evidence type="ECO:0000256" key="2">
    <source>
        <dbReference type="ARBA" id="ARBA00005179"/>
    </source>
</evidence>
<evidence type="ECO:0000256" key="1">
    <source>
        <dbReference type="ARBA" id="ARBA00001971"/>
    </source>
</evidence>
<dbReference type="InterPro" id="IPR050364">
    <property type="entry name" value="Cytochrome_P450_fung"/>
</dbReference>
<dbReference type="Pfam" id="PF00067">
    <property type="entry name" value="p450"/>
    <property type="match status" value="1"/>
</dbReference>
<keyword evidence="5" id="KW-0479">Metal-binding</keyword>
<keyword evidence="10" id="KW-1185">Reference proteome</keyword>
<evidence type="ECO:0000256" key="4">
    <source>
        <dbReference type="ARBA" id="ARBA00022617"/>
    </source>
</evidence>
<evidence type="ECO:0008006" key="11">
    <source>
        <dbReference type="Google" id="ProtNLM"/>
    </source>
</evidence>
<dbReference type="OrthoDB" id="2789670at2759"/>
<reference evidence="9" key="1">
    <citation type="journal article" date="2021" name="Genome Biol. Evol.">
        <title>The assembled and annotated genome of the fairy-ring fungus Marasmius oreades.</title>
        <authorList>
            <person name="Hiltunen M."/>
            <person name="Ament-Velasquez S.L."/>
            <person name="Johannesson H."/>
        </authorList>
    </citation>
    <scope>NUCLEOTIDE SEQUENCE</scope>
    <source>
        <strain evidence="9">03SP1</strain>
    </source>
</reference>
<dbReference type="InterPro" id="IPR001128">
    <property type="entry name" value="Cyt_P450"/>
</dbReference>
<dbReference type="PRINTS" id="PR00463">
    <property type="entry name" value="EP450I"/>
</dbReference>
<comment type="caution">
    <text evidence="9">The sequence shown here is derived from an EMBL/GenBank/DDBJ whole genome shotgun (WGS) entry which is preliminary data.</text>
</comment>
<protein>
    <recommendedName>
        <fullName evidence="11">Cytochrome P450</fullName>
    </recommendedName>
</protein>